<dbReference type="AlphaFoldDB" id="A0AAV3PIP7"/>
<name>A0AAV3PIP7_LITER</name>
<keyword evidence="2" id="KW-1185">Reference proteome</keyword>
<gene>
    <name evidence="1" type="ORF">LIER_09469</name>
</gene>
<dbReference type="EMBL" id="BAABME010001611">
    <property type="protein sequence ID" value="GAA0150546.1"/>
    <property type="molecule type" value="Genomic_DNA"/>
</dbReference>
<accession>A0AAV3PIP7</accession>
<evidence type="ECO:0000313" key="2">
    <source>
        <dbReference type="Proteomes" id="UP001454036"/>
    </source>
</evidence>
<sequence length="151" mass="16848">MLLEYGSARTASYRPSVVHQTAPPVEPSVALLQELLANQKREFDEFKQTGAGLLTRKSESFCGSCGYAIHRPTQWSAYTREVHFTQYSSIGDPQKHLKGFLAQMTITTNDMDIYAKAFQNSLTGAALDWYMELPPNSIDSYAPTTDAFIAK</sequence>
<dbReference type="PANTHER" id="PTHR33223">
    <property type="entry name" value="CCHC-TYPE DOMAIN-CONTAINING PROTEIN"/>
    <property type="match status" value="1"/>
</dbReference>
<proteinExistence type="predicted"/>
<protein>
    <recommendedName>
        <fullName evidence="3">Retrotransposon gag domain-containing protein</fullName>
    </recommendedName>
</protein>
<comment type="caution">
    <text evidence="1">The sequence shown here is derived from an EMBL/GenBank/DDBJ whole genome shotgun (WGS) entry which is preliminary data.</text>
</comment>
<reference evidence="1 2" key="1">
    <citation type="submission" date="2024-01" db="EMBL/GenBank/DDBJ databases">
        <title>The complete chloroplast genome sequence of Lithospermum erythrorhizon: insights into the phylogenetic relationship among Boraginaceae species and the maternal lineages of purple gromwells.</title>
        <authorList>
            <person name="Okada T."/>
            <person name="Watanabe K."/>
        </authorList>
    </citation>
    <scope>NUCLEOTIDE SEQUENCE [LARGE SCALE GENOMIC DNA]</scope>
</reference>
<dbReference type="PANTHER" id="PTHR33223:SF6">
    <property type="entry name" value="CCHC-TYPE DOMAIN-CONTAINING PROTEIN"/>
    <property type="match status" value="1"/>
</dbReference>
<organism evidence="1 2">
    <name type="scientific">Lithospermum erythrorhizon</name>
    <name type="common">Purple gromwell</name>
    <name type="synonym">Lithospermum officinale var. erythrorhizon</name>
    <dbReference type="NCBI Taxonomy" id="34254"/>
    <lineage>
        <taxon>Eukaryota</taxon>
        <taxon>Viridiplantae</taxon>
        <taxon>Streptophyta</taxon>
        <taxon>Embryophyta</taxon>
        <taxon>Tracheophyta</taxon>
        <taxon>Spermatophyta</taxon>
        <taxon>Magnoliopsida</taxon>
        <taxon>eudicotyledons</taxon>
        <taxon>Gunneridae</taxon>
        <taxon>Pentapetalae</taxon>
        <taxon>asterids</taxon>
        <taxon>lamiids</taxon>
        <taxon>Boraginales</taxon>
        <taxon>Boraginaceae</taxon>
        <taxon>Boraginoideae</taxon>
        <taxon>Lithospermeae</taxon>
        <taxon>Lithospermum</taxon>
    </lineage>
</organism>
<evidence type="ECO:0008006" key="3">
    <source>
        <dbReference type="Google" id="ProtNLM"/>
    </source>
</evidence>
<dbReference type="Proteomes" id="UP001454036">
    <property type="component" value="Unassembled WGS sequence"/>
</dbReference>
<evidence type="ECO:0000313" key="1">
    <source>
        <dbReference type="EMBL" id="GAA0150546.1"/>
    </source>
</evidence>